<gene>
    <name evidence="1" type="ORF">BL253_05630</name>
</gene>
<sequence length="188" mass="20310">MRWEALFADLEAQWDAAEAAELSAEIADRSRREIGYLRLVDRLRPAVGHRLRFDITGQPGPERGVITGRLLALGADWLLAEDVAGGEALVPFSSLLAVRGLRGAAAHPGHEGRVGASLDLRHVLRGVARDRSSCLVVLSDGRTVSGTIDRVGVDFVDLAEHAPGEFRRPRAVEACTVPLAAIVLLRRN</sequence>
<dbReference type="OrthoDB" id="3827359at2"/>
<dbReference type="RefSeq" id="WP_076814352.1">
    <property type="nucleotide sequence ID" value="NZ_MOMC01000012.1"/>
</dbReference>
<reference evidence="2" key="1">
    <citation type="submission" date="2016-10" db="EMBL/GenBank/DDBJ databases">
        <title>Frankia sp. NRRL B-16386 Genome sequencing.</title>
        <authorList>
            <person name="Ghodhbane-Gtari F."/>
            <person name="Swanson E."/>
            <person name="Gueddou A."/>
            <person name="Hezbri K."/>
            <person name="Ktari K."/>
            <person name="Nouioui I."/>
            <person name="Morris K."/>
            <person name="Simpson S."/>
            <person name="Abebe-Akele F."/>
            <person name="Thomas K."/>
            <person name="Gtari M."/>
            <person name="Tisa L.S."/>
        </authorList>
    </citation>
    <scope>NUCLEOTIDE SEQUENCE [LARGE SCALE GENOMIC DNA]</scope>
    <source>
        <strain evidence="2">NRRL B-16386</strain>
    </source>
</reference>
<dbReference type="Proteomes" id="UP000188929">
    <property type="component" value="Unassembled WGS sequence"/>
</dbReference>
<dbReference type="EMBL" id="MOMC01000012">
    <property type="protein sequence ID" value="ONH32297.1"/>
    <property type="molecule type" value="Genomic_DNA"/>
</dbReference>
<dbReference type="AlphaFoldDB" id="A0A1V2IGP6"/>
<protein>
    <recommendedName>
        <fullName evidence="3">Fis family transcriptional regulator</fullName>
    </recommendedName>
</protein>
<organism evidence="1 2">
    <name type="scientific">Pseudofrankia asymbiotica</name>
    <dbReference type="NCBI Taxonomy" id="1834516"/>
    <lineage>
        <taxon>Bacteria</taxon>
        <taxon>Bacillati</taxon>
        <taxon>Actinomycetota</taxon>
        <taxon>Actinomycetes</taxon>
        <taxon>Frankiales</taxon>
        <taxon>Frankiaceae</taxon>
        <taxon>Pseudofrankia</taxon>
    </lineage>
</organism>
<evidence type="ECO:0000313" key="1">
    <source>
        <dbReference type="EMBL" id="ONH32297.1"/>
    </source>
</evidence>
<dbReference type="STRING" id="1834516.BL253_05630"/>
<comment type="caution">
    <text evidence="1">The sequence shown here is derived from an EMBL/GenBank/DDBJ whole genome shotgun (WGS) entry which is preliminary data.</text>
</comment>
<evidence type="ECO:0008006" key="3">
    <source>
        <dbReference type="Google" id="ProtNLM"/>
    </source>
</evidence>
<keyword evidence="2" id="KW-1185">Reference proteome</keyword>
<proteinExistence type="predicted"/>
<evidence type="ECO:0000313" key="2">
    <source>
        <dbReference type="Proteomes" id="UP000188929"/>
    </source>
</evidence>
<name>A0A1V2IGP6_9ACTN</name>
<accession>A0A1V2IGP6</accession>